<sequence>MAVEHGEGPPPEDLPPGELPPEAEVGALAERLKERIYATITMIAVLVGLSAGHAGLAGALATVLTTALGLWLATVVADQQAHRTVHRRRATGRELRRMLYVSSPLLSCAVGPAVMIGLAALNVFALSTALLTAVGLAIASLFVWGCVGGLRMGGGALAAVVAGLLDAAVGLAVALVKASAGH</sequence>
<gene>
    <name evidence="3" type="ORF">ACFQMG_03475</name>
</gene>
<comment type="caution">
    <text evidence="3">The sequence shown here is derived from an EMBL/GenBank/DDBJ whole genome shotgun (WGS) entry which is preliminary data.</text>
</comment>
<keyword evidence="2" id="KW-0472">Membrane</keyword>
<organism evidence="3 4">
    <name type="scientific">Kitasatospora paranensis</name>
    <dbReference type="NCBI Taxonomy" id="258053"/>
    <lineage>
        <taxon>Bacteria</taxon>
        <taxon>Bacillati</taxon>
        <taxon>Actinomycetota</taxon>
        <taxon>Actinomycetes</taxon>
        <taxon>Kitasatosporales</taxon>
        <taxon>Streptomycetaceae</taxon>
        <taxon>Kitasatospora</taxon>
    </lineage>
</organism>
<feature type="transmembrane region" description="Helical" evidence="2">
    <location>
        <begin position="156"/>
        <end position="176"/>
    </location>
</feature>
<evidence type="ECO:0008006" key="5">
    <source>
        <dbReference type="Google" id="ProtNLM"/>
    </source>
</evidence>
<dbReference type="Proteomes" id="UP001596435">
    <property type="component" value="Unassembled WGS sequence"/>
</dbReference>
<evidence type="ECO:0000313" key="3">
    <source>
        <dbReference type="EMBL" id="MFC7178623.1"/>
    </source>
</evidence>
<protein>
    <recommendedName>
        <fullName evidence="5">Integral membrane protein</fullName>
    </recommendedName>
</protein>
<dbReference type="EMBL" id="JBHTAJ010000005">
    <property type="protein sequence ID" value="MFC7178623.1"/>
    <property type="molecule type" value="Genomic_DNA"/>
</dbReference>
<evidence type="ECO:0000313" key="4">
    <source>
        <dbReference type="Proteomes" id="UP001596435"/>
    </source>
</evidence>
<accession>A0ABW2FN20</accession>
<feature type="transmembrane region" description="Helical" evidence="2">
    <location>
        <begin position="98"/>
        <end position="118"/>
    </location>
</feature>
<feature type="transmembrane region" description="Helical" evidence="2">
    <location>
        <begin position="124"/>
        <end position="144"/>
    </location>
</feature>
<keyword evidence="2" id="KW-0812">Transmembrane</keyword>
<proteinExistence type="predicted"/>
<keyword evidence="2" id="KW-1133">Transmembrane helix</keyword>
<evidence type="ECO:0000256" key="2">
    <source>
        <dbReference type="SAM" id="Phobius"/>
    </source>
</evidence>
<evidence type="ECO:0000256" key="1">
    <source>
        <dbReference type="SAM" id="MobiDB-lite"/>
    </source>
</evidence>
<name>A0ABW2FN20_9ACTN</name>
<reference evidence="4" key="1">
    <citation type="journal article" date="2019" name="Int. J. Syst. Evol. Microbiol.">
        <title>The Global Catalogue of Microorganisms (GCM) 10K type strain sequencing project: providing services to taxonomists for standard genome sequencing and annotation.</title>
        <authorList>
            <consortium name="The Broad Institute Genomics Platform"/>
            <consortium name="The Broad Institute Genome Sequencing Center for Infectious Disease"/>
            <person name="Wu L."/>
            <person name="Ma J."/>
        </authorList>
    </citation>
    <scope>NUCLEOTIDE SEQUENCE [LARGE SCALE GENOMIC DNA]</scope>
    <source>
        <strain evidence="4">CGMCC 1.12859</strain>
    </source>
</reference>
<feature type="region of interest" description="Disordered" evidence="1">
    <location>
        <begin position="1"/>
        <end position="21"/>
    </location>
</feature>
<feature type="compositionally biased region" description="Pro residues" evidence="1">
    <location>
        <begin position="8"/>
        <end position="19"/>
    </location>
</feature>
<feature type="transmembrane region" description="Helical" evidence="2">
    <location>
        <begin position="59"/>
        <end position="77"/>
    </location>
</feature>
<dbReference type="RefSeq" id="WP_380230410.1">
    <property type="nucleotide sequence ID" value="NZ_BAABKV010000001.1"/>
</dbReference>
<keyword evidence="4" id="KW-1185">Reference proteome</keyword>